<name>A0ACB7YKI7_9ERIC</name>
<keyword evidence="2" id="KW-1185">Reference proteome</keyword>
<sequence length="158" mass="17916">MSTMEMMKNQTYVANTASSALTIRRDSQTISKAKPKVRIIHIFAPEIIKTDVANFRELVQRLTGKPTEDNTKKKQRIPRKERQERKLGMRTGFRSAEFVERVKGEEGTIWGGENQQNGGFLNGFGDLDGFMKEFNEFPLFPVDSNSRMDALGGTQLPT</sequence>
<comment type="caution">
    <text evidence="1">The sequence shown here is derived from an EMBL/GenBank/DDBJ whole genome shotgun (WGS) entry which is preliminary data.</text>
</comment>
<proteinExistence type="predicted"/>
<dbReference type="EMBL" id="CM037161">
    <property type="protein sequence ID" value="KAH7854015.1"/>
    <property type="molecule type" value="Genomic_DNA"/>
</dbReference>
<evidence type="ECO:0000313" key="1">
    <source>
        <dbReference type="EMBL" id="KAH7854015.1"/>
    </source>
</evidence>
<accession>A0ACB7YKI7</accession>
<reference evidence="1 2" key="1">
    <citation type="journal article" date="2021" name="Hortic Res">
        <title>High-quality reference genome and annotation aids understanding of berry development for evergreen blueberry (Vaccinium darrowii).</title>
        <authorList>
            <person name="Yu J."/>
            <person name="Hulse-Kemp A.M."/>
            <person name="Babiker E."/>
            <person name="Staton M."/>
        </authorList>
    </citation>
    <scope>NUCLEOTIDE SEQUENCE [LARGE SCALE GENOMIC DNA]</scope>
    <source>
        <strain evidence="2">cv. NJ 8807/NJ 8810</strain>
        <tissue evidence="1">Young leaf</tissue>
    </source>
</reference>
<dbReference type="Proteomes" id="UP000828048">
    <property type="component" value="Chromosome 11"/>
</dbReference>
<protein>
    <submittedName>
        <fullName evidence="1">Uncharacterized protein</fullName>
    </submittedName>
</protein>
<gene>
    <name evidence="1" type="ORF">Vadar_009121</name>
</gene>
<evidence type="ECO:0000313" key="2">
    <source>
        <dbReference type="Proteomes" id="UP000828048"/>
    </source>
</evidence>
<organism evidence="1 2">
    <name type="scientific">Vaccinium darrowii</name>
    <dbReference type="NCBI Taxonomy" id="229202"/>
    <lineage>
        <taxon>Eukaryota</taxon>
        <taxon>Viridiplantae</taxon>
        <taxon>Streptophyta</taxon>
        <taxon>Embryophyta</taxon>
        <taxon>Tracheophyta</taxon>
        <taxon>Spermatophyta</taxon>
        <taxon>Magnoliopsida</taxon>
        <taxon>eudicotyledons</taxon>
        <taxon>Gunneridae</taxon>
        <taxon>Pentapetalae</taxon>
        <taxon>asterids</taxon>
        <taxon>Ericales</taxon>
        <taxon>Ericaceae</taxon>
        <taxon>Vaccinioideae</taxon>
        <taxon>Vaccinieae</taxon>
        <taxon>Vaccinium</taxon>
    </lineage>
</organism>